<proteinExistence type="predicted"/>
<evidence type="ECO:0000313" key="3">
    <source>
        <dbReference type="EMBL" id="SZF04309.1"/>
    </source>
</evidence>
<sequence>MAPSESPSSRATAWSWTLGTKLPTSYRVALVLGLIVFSITLVSLCVLTIYIRQQYRFRLLLEAVPSEEDDRRNRYFRLGQRASTASDEDWESLHEKPAAAPRDKRRPKPQTLPSTSLITVG</sequence>
<feature type="region of interest" description="Disordered" evidence="1">
    <location>
        <begin position="81"/>
        <end position="121"/>
    </location>
</feature>
<dbReference type="EMBL" id="UNSH01000064">
    <property type="protein sequence ID" value="SZF04309.1"/>
    <property type="molecule type" value="Genomic_DNA"/>
</dbReference>
<evidence type="ECO:0000256" key="2">
    <source>
        <dbReference type="SAM" id="Phobius"/>
    </source>
</evidence>
<feature type="transmembrane region" description="Helical" evidence="2">
    <location>
        <begin position="28"/>
        <end position="51"/>
    </location>
</feature>
<feature type="compositionally biased region" description="Polar residues" evidence="1">
    <location>
        <begin position="111"/>
        <end position="121"/>
    </location>
</feature>
<keyword evidence="2" id="KW-0472">Membrane</keyword>
<gene>
    <name evidence="3" type="ORF">BLGHR1_15105</name>
</gene>
<dbReference type="VEuPathDB" id="FungiDB:BLGHR1_15105"/>
<name>A0A383UX04_BLUHO</name>
<evidence type="ECO:0000313" key="4">
    <source>
        <dbReference type="Proteomes" id="UP000275772"/>
    </source>
</evidence>
<keyword evidence="2" id="KW-0812">Transmembrane</keyword>
<evidence type="ECO:0000256" key="1">
    <source>
        <dbReference type="SAM" id="MobiDB-lite"/>
    </source>
</evidence>
<protein>
    <submittedName>
        <fullName evidence="3">Uncharacterized protein</fullName>
    </submittedName>
</protein>
<reference evidence="3 4" key="1">
    <citation type="submission" date="2017-11" db="EMBL/GenBank/DDBJ databases">
        <authorList>
            <person name="Kracher B."/>
        </authorList>
    </citation>
    <scope>NUCLEOTIDE SEQUENCE [LARGE SCALE GENOMIC DNA]</scope>
    <source>
        <strain evidence="3 4">RACE1</strain>
    </source>
</reference>
<dbReference type="AlphaFoldDB" id="A0A383UX04"/>
<dbReference type="Proteomes" id="UP000275772">
    <property type="component" value="Unassembled WGS sequence"/>
</dbReference>
<organism evidence="3 4">
    <name type="scientific">Blumeria hordei</name>
    <name type="common">Barley powdery mildew</name>
    <name type="synonym">Blumeria graminis f. sp. hordei</name>
    <dbReference type="NCBI Taxonomy" id="2867405"/>
    <lineage>
        <taxon>Eukaryota</taxon>
        <taxon>Fungi</taxon>
        <taxon>Dikarya</taxon>
        <taxon>Ascomycota</taxon>
        <taxon>Pezizomycotina</taxon>
        <taxon>Leotiomycetes</taxon>
        <taxon>Erysiphales</taxon>
        <taxon>Erysiphaceae</taxon>
        <taxon>Blumeria</taxon>
    </lineage>
</organism>
<accession>A0A383UX04</accession>
<keyword evidence="2" id="KW-1133">Transmembrane helix</keyword>